<proteinExistence type="predicted"/>
<gene>
    <name evidence="1" type="ORF">BRI6_4532</name>
    <name evidence="2" type="ORF">RAN7_4674</name>
</gene>
<evidence type="ECO:0000313" key="1">
    <source>
        <dbReference type="EMBL" id="VFR54291.1"/>
    </source>
</evidence>
<dbReference type="EMBL" id="CAADIZ010000083">
    <property type="protein sequence ID" value="VFS38359.1"/>
    <property type="molecule type" value="Genomic_DNA"/>
</dbReference>
<sequence length="48" mass="5019">MQSNGMNAQGIGRAHHLGGGVRMVRVVNPDEFGSICRQPLNDGAADSP</sequence>
<dbReference type="AlphaFoldDB" id="A0A484YXA0"/>
<reference evidence="2" key="1">
    <citation type="submission" date="2019-03" db="EMBL/GenBank/DDBJ databases">
        <authorList>
            <person name="Danneels B."/>
        </authorList>
    </citation>
    <scope>NUCLEOTIDE SEQUENCE</scope>
</reference>
<protein>
    <submittedName>
        <fullName evidence="2">Uncharacterized protein</fullName>
    </submittedName>
</protein>
<evidence type="ECO:0000313" key="2">
    <source>
        <dbReference type="EMBL" id="VFS38359.1"/>
    </source>
</evidence>
<dbReference type="EMBL" id="CAADII010000025">
    <property type="protein sequence ID" value="VFR54291.1"/>
    <property type="molecule type" value="Genomic_DNA"/>
</dbReference>
<organism evidence="2">
    <name type="scientific">plant metagenome</name>
    <dbReference type="NCBI Taxonomy" id="1297885"/>
    <lineage>
        <taxon>unclassified sequences</taxon>
        <taxon>metagenomes</taxon>
        <taxon>organismal metagenomes</taxon>
    </lineage>
</organism>
<accession>A0A484YXA0</accession>
<name>A0A484YXA0_9ZZZZ</name>